<feature type="binding site" evidence="14">
    <location>
        <begin position="667"/>
        <end position="668"/>
    </location>
    <ligand>
        <name>substrate</name>
    </ligand>
</feature>
<keyword evidence="9 13" id="KW-0418">Kinase</keyword>
<comment type="similarity">
    <text evidence="14">Belongs to the triosephosphate isomerase family.</text>
</comment>
<dbReference type="NCBIfam" id="NF010569">
    <property type="entry name" value="PRK13962.1"/>
    <property type="match status" value="1"/>
</dbReference>
<feature type="binding site" evidence="13">
    <location>
        <position position="361"/>
    </location>
    <ligand>
        <name>ATP</name>
        <dbReference type="ChEBI" id="CHEBI:30616"/>
    </ligand>
</feature>
<keyword evidence="11 13" id="KW-0324">Glycolysis</keyword>
<evidence type="ECO:0000256" key="1">
    <source>
        <dbReference type="ARBA" id="ARBA00000642"/>
    </source>
</evidence>
<dbReference type="Gene3D" id="3.40.50.1260">
    <property type="entry name" value="Phosphoglycerate kinase, N-terminal domain"/>
    <property type="match status" value="2"/>
</dbReference>
<keyword evidence="6 14" id="KW-0312">Gluconeogenesis</keyword>
<evidence type="ECO:0000256" key="2">
    <source>
        <dbReference type="ARBA" id="ARBA00004680"/>
    </source>
</evidence>
<dbReference type="PANTHER" id="PTHR11406">
    <property type="entry name" value="PHOSPHOGLYCERATE KINASE"/>
    <property type="match status" value="1"/>
</dbReference>
<feature type="binding site" evidence="14">
    <location>
        <begin position="441"/>
        <end position="443"/>
    </location>
    <ligand>
        <name>substrate</name>
    </ligand>
</feature>
<dbReference type="PROSITE" id="PS00111">
    <property type="entry name" value="PGLYCERATE_KINASE"/>
    <property type="match status" value="1"/>
</dbReference>
<dbReference type="GO" id="GO:0004807">
    <property type="term" value="F:triose-phosphate isomerase activity"/>
    <property type="evidence" value="ECO:0007669"/>
    <property type="project" value="UniProtKB-UniRule"/>
</dbReference>
<feature type="binding site" evidence="13">
    <location>
        <position position="330"/>
    </location>
    <ligand>
        <name>ATP</name>
        <dbReference type="ChEBI" id="CHEBI:30616"/>
    </ligand>
</feature>
<evidence type="ECO:0000256" key="9">
    <source>
        <dbReference type="ARBA" id="ARBA00022777"/>
    </source>
</evidence>
<dbReference type="CDD" id="cd00318">
    <property type="entry name" value="Phosphoglycerate_kinase"/>
    <property type="match status" value="1"/>
</dbReference>
<comment type="similarity">
    <text evidence="4 13">Belongs to the phosphoglycerate kinase family.</text>
</comment>
<dbReference type="InterPro" id="IPR015911">
    <property type="entry name" value="Phosphoglycerate_kinase_CS"/>
</dbReference>
<keyword evidence="13" id="KW-0963">Cytoplasm</keyword>
<comment type="pathway">
    <text evidence="14">Carbohydrate biosynthesis; gluconeogenesis.</text>
</comment>
<feature type="binding site" evidence="13">
    <location>
        <begin position="98"/>
        <end position="101"/>
    </location>
    <ligand>
        <name>substrate</name>
    </ligand>
</feature>
<dbReference type="InterPro" id="IPR013785">
    <property type="entry name" value="Aldolase_TIM"/>
</dbReference>
<evidence type="ECO:0000256" key="6">
    <source>
        <dbReference type="ARBA" id="ARBA00022432"/>
    </source>
</evidence>
<comment type="pathway">
    <text evidence="3 13">Carbohydrate degradation; glycolysis; pyruvate from D-glyceraldehyde 3-phosphate: step 2/5.</text>
</comment>
<dbReference type="UniPathway" id="UPA00138"/>
<feature type="active site" description="Electrophile" evidence="14">
    <location>
        <position position="528"/>
    </location>
</feature>
<accession>A0A133Y7K1</accession>
<evidence type="ECO:0000313" key="15">
    <source>
        <dbReference type="EMBL" id="KXB39160.1"/>
    </source>
</evidence>
<evidence type="ECO:0000256" key="12">
    <source>
        <dbReference type="ARBA" id="ARBA00023235"/>
    </source>
</evidence>
<dbReference type="GO" id="GO:0006094">
    <property type="term" value="P:gluconeogenesis"/>
    <property type="evidence" value="ECO:0007669"/>
    <property type="project" value="UniProtKB-UniRule"/>
</dbReference>
<dbReference type="PRINTS" id="PR00477">
    <property type="entry name" value="PHGLYCKINASE"/>
</dbReference>
<dbReference type="InterPro" id="IPR015824">
    <property type="entry name" value="Phosphoglycerate_kinase_N"/>
</dbReference>
<dbReference type="PROSITE" id="PS51440">
    <property type="entry name" value="TIM_2"/>
    <property type="match status" value="1"/>
</dbReference>
<keyword evidence="8 13" id="KW-0547">Nucleotide-binding</keyword>
<dbReference type="FunFam" id="3.40.50.1260:FF:000003">
    <property type="entry name" value="Phosphoglycerate kinase"/>
    <property type="match status" value="1"/>
</dbReference>
<gene>
    <name evidence="14" type="primary">tpiA</name>
    <name evidence="13" type="synonym">pgk</name>
    <name evidence="15" type="ORF">HMPREF1872_01191</name>
</gene>
<feature type="binding site" evidence="14">
    <location>
        <position position="646"/>
    </location>
    <ligand>
        <name>substrate</name>
    </ligand>
</feature>
<dbReference type="InterPro" id="IPR035990">
    <property type="entry name" value="TIM_sf"/>
</dbReference>
<dbReference type="GO" id="GO:0006096">
    <property type="term" value="P:glycolytic process"/>
    <property type="evidence" value="ECO:0007669"/>
    <property type="project" value="UniProtKB-UniRule"/>
</dbReference>
<dbReference type="InterPro" id="IPR020861">
    <property type="entry name" value="Triosephosphate_isomerase_AS"/>
</dbReference>
<dbReference type="STRING" id="1497955.HMPREF1872_01191"/>
<evidence type="ECO:0000256" key="5">
    <source>
        <dbReference type="ARBA" id="ARBA00011245"/>
    </source>
</evidence>
<keyword evidence="10 13" id="KW-0067">ATP-binding</keyword>
<dbReference type="PROSITE" id="PS00171">
    <property type="entry name" value="TIM_1"/>
    <property type="match status" value="1"/>
</dbReference>
<feature type="binding site" evidence="13">
    <location>
        <begin position="387"/>
        <end position="390"/>
    </location>
    <ligand>
        <name>ATP</name>
        <dbReference type="ChEBI" id="CHEBI:30616"/>
    </ligand>
</feature>
<dbReference type="Proteomes" id="UP000070080">
    <property type="component" value="Unassembled WGS sequence"/>
</dbReference>
<dbReference type="HAMAP" id="MF_00147_B">
    <property type="entry name" value="TIM_B"/>
    <property type="match status" value="1"/>
</dbReference>
<comment type="pathway">
    <text evidence="2 14">Carbohydrate degradation; glycolysis; D-glyceraldehyde 3-phosphate from glycerone phosphate: step 1/1.</text>
</comment>
<keyword evidence="16" id="KW-1185">Reference proteome</keyword>
<dbReference type="EMBL" id="LSCV01000042">
    <property type="protein sequence ID" value="KXB39160.1"/>
    <property type="molecule type" value="Genomic_DNA"/>
</dbReference>
<evidence type="ECO:0000256" key="11">
    <source>
        <dbReference type="ARBA" id="ARBA00023152"/>
    </source>
</evidence>
<protein>
    <recommendedName>
        <fullName evidence="13 14">Multifunctional fusion protein</fullName>
    </recommendedName>
    <domain>
        <recommendedName>
            <fullName evidence="14">Triosephosphate isomerase</fullName>
            <shortName evidence="14">TIM</shortName>
            <shortName evidence="14">TPI</shortName>
            <ecNumber evidence="14">5.3.1.1</ecNumber>
        </recommendedName>
        <alternativeName>
            <fullName evidence="14">Triose-phosphate isomerase</fullName>
        </alternativeName>
    </domain>
    <domain>
        <recommendedName>
            <fullName evidence="13">Phosphoglycerate kinase</fullName>
            <ecNumber evidence="13">2.7.2.3</ecNumber>
        </recommendedName>
    </domain>
</protein>
<dbReference type="EC" id="2.7.2.3" evidence="13"/>
<reference evidence="16" key="1">
    <citation type="submission" date="2016-01" db="EMBL/GenBank/DDBJ databases">
        <authorList>
            <person name="Mitreva M."/>
            <person name="Pepin K.H."/>
            <person name="Mihindukulasuriya K.A."/>
            <person name="Fulton R."/>
            <person name="Fronick C."/>
            <person name="O'Laughlin M."/>
            <person name="Miner T."/>
            <person name="Herter B."/>
            <person name="Rosa B.A."/>
            <person name="Cordes M."/>
            <person name="Tomlinson C."/>
            <person name="Wollam A."/>
            <person name="Palsikar V.B."/>
            <person name="Mardis E.R."/>
            <person name="Wilson R.K."/>
        </authorList>
    </citation>
    <scope>NUCLEOTIDE SEQUENCE [LARGE SCALE GENOMIC DNA]</scope>
    <source>
        <strain evidence="16">KA00274</strain>
    </source>
</reference>
<evidence type="ECO:0000256" key="14">
    <source>
        <dbReference type="HAMAP-Rule" id="MF_00147"/>
    </source>
</evidence>
<dbReference type="InterPro" id="IPR036043">
    <property type="entry name" value="Phosphoglycerate_kinase_sf"/>
</dbReference>
<evidence type="ECO:0000256" key="13">
    <source>
        <dbReference type="HAMAP-Rule" id="MF_00145"/>
    </source>
</evidence>
<dbReference type="InterPro" id="IPR001576">
    <property type="entry name" value="Phosphoglycerate_kinase"/>
</dbReference>
<dbReference type="GO" id="GO:0043531">
    <property type="term" value="F:ADP binding"/>
    <property type="evidence" value="ECO:0007669"/>
    <property type="project" value="TreeGrafter"/>
</dbReference>
<dbReference type="FunFam" id="3.40.50.1260:FF:000006">
    <property type="entry name" value="Phosphoglycerate kinase"/>
    <property type="match status" value="1"/>
</dbReference>
<comment type="subunit">
    <text evidence="14">Homodimer.</text>
</comment>
<comment type="function">
    <text evidence="14">Involved in the gluconeogenesis. Catalyzes stereospecifically the conversion of dihydroxyacetone phosphate (DHAP) to D-glyceraldehyde-3-phosphate (G3P).</text>
</comment>
<dbReference type="UniPathway" id="UPA00109">
    <property type="reaction ID" value="UER00185"/>
</dbReference>
<comment type="subcellular location">
    <subcellularLocation>
        <location evidence="13">Cytoplasm</location>
    </subcellularLocation>
</comment>
<evidence type="ECO:0000256" key="8">
    <source>
        <dbReference type="ARBA" id="ARBA00022741"/>
    </source>
</evidence>
<dbReference type="PANTHER" id="PTHR11406:SF23">
    <property type="entry name" value="PHOSPHOGLYCERATE KINASE 1, CHLOROPLASTIC-RELATED"/>
    <property type="match status" value="1"/>
</dbReference>
<dbReference type="HAMAP" id="MF_00145">
    <property type="entry name" value="Phosphoglyc_kinase"/>
    <property type="match status" value="1"/>
</dbReference>
<dbReference type="AlphaFoldDB" id="A0A133Y7K1"/>
<feature type="binding site" evidence="14">
    <location>
        <position position="606"/>
    </location>
    <ligand>
        <name>substrate</name>
    </ligand>
</feature>
<evidence type="ECO:0000256" key="10">
    <source>
        <dbReference type="ARBA" id="ARBA00022840"/>
    </source>
</evidence>
<feature type="binding site" evidence="13">
    <location>
        <begin position="58"/>
        <end position="60"/>
    </location>
    <ligand>
        <name>substrate</name>
    </ligand>
</feature>
<feature type="active site" description="Proton acceptor" evidence="14">
    <location>
        <position position="600"/>
    </location>
</feature>
<feature type="binding site" evidence="13">
    <location>
        <position position="75"/>
    </location>
    <ligand>
        <name>substrate</name>
    </ligand>
</feature>
<evidence type="ECO:0000313" key="16">
    <source>
        <dbReference type="Proteomes" id="UP000070080"/>
    </source>
</evidence>
<comment type="catalytic activity">
    <reaction evidence="14">
        <text>D-glyceraldehyde 3-phosphate = dihydroxyacetone phosphate</text>
        <dbReference type="Rhea" id="RHEA:18585"/>
        <dbReference type="ChEBI" id="CHEBI:57642"/>
        <dbReference type="ChEBI" id="CHEBI:59776"/>
        <dbReference type="EC" id="5.3.1.1"/>
    </reaction>
</comment>
<dbReference type="GO" id="GO:0005829">
    <property type="term" value="C:cytosol"/>
    <property type="evidence" value="ECO:0007669"/>
    <property type="project" value="TreeGrafter"/>
</dbReference>
<dbReference type="GO" id="GO:0005524">
    <property type="term" value="F:ATP binding"/>
    <property type="evidence" value="ECO:0007669"/>
    <property type="project" value="UniProtKB-KW"/>
</dbReference>
<dbReference type="SUPFAM" id="SSF53748">
    <property type="entry name" value="Phosphoglycerate kinase"/>
    <property type="match status" value="1"/>
</dbReference>
<dbReference type="InterPro" id="IPR000652">
    <property type="entry name" value="Triosephosphate_isomerase"/>
</dbReference>
<dbReference type="Pfam" id="PF00162">
    <property type="entry name" value="PGK"/>
    <property type="match status" value="1"/>
</dbReference>
<proteinExistence type="inferred from homology"/>
<dbReference type="SUPFAM" id="SSF51351">
    <property type="entry name" value="Triosephosphate isomerase (TIM)"/>
    <property type="match status" value="1"/>
</dbReference>
<comment type="catalytic activity">
    <reaction evidence="1 13">
        <text>(2R)-3-phosphoglycerate + ATP = (2R)-3-phospho-glyceroyl phosphate + ADP</text>
        <dbReference type="Rhea" id="RHEA:14801"/>
        <dbReference type="ChEBI" id="CHEBI:30616"/>
        <dbReference type="ChEBI" id="CHEBI:57604"/>
        <dbReference type="ChEBI" id="CHEBI:58272"/>
        <dbReference type="ChEBI" id="CHEBI:456216"/>
        <dbReference type="EC" id="2.7.2.3"/>
    </reaction>
</comment>
<comment type="caution">
    <text evidence="15">The sequence shown here is derived from an EMBL/GenBank/DDBJ whole genome shotgun (WGS) entry which is preliminary data.</text>
</comment>
<feature type="binding site" evidence="13">
    <location>
        <position position="156"/>
    </location>
    <ligand>
        <name>substrate</name>
    </ligand>
</feature>
<keyword evidence="7 13" id="KW-0808">Transferase</keyword>
<feature type="binding site" evidence="13">
    <location>
        <position position="239"/>
    </location>
    <ligand>
        <name>ATP</name>
        <dbReference type="ChEBI" id="CHEBI:30616"/>
    </ligand>
</feature>
<comment type="subunit">
    <text evidence="5 13">Monomer.</text>
</comment>
<dbReference type="GO" id="GO:0004618">
    <property type="term" value="F:phosphoglycerate kinase activity"/>
    <property type="evidence" value="ECO:0007669"/>
    <property type="project" value="UniProtKB-UniRule"/>
</dbReference>
<dbReference type="CDD" id="cd00311">
    <property type="entry name" value="TIM"/>
    <property type="match status" value="1"/>
</dbReference>
<evidence type="ECO:0000256" key="3">
    <source>
        <dbReference type="ARBA" id="ARBA00004838"/>
    </source>
</evidence>
<keyword evidence="12 14" id="KW-0413">Isomerase</keyword>
<dbReference type="InterPro" id="IPR022896">
    <property type="entry name" value="TrioseP_Isoase_bac/euk"/>
</dbReference>
<dbReference type="Gene3D" id="3.20.20.70">
    <property type="entry name" value="Aldolase class I"/>
    <property type="match status" value="1"/>
</dbReference>
<dbReference type="Pfam" id="PF00121">
    <property type="entry name" value="TIM"/>
    <property type="match status" value="1"/>
</dbReference>
<dbReference type="NCBIfam" id="TIGR00419">
    <property type="entry name" value="tim"/>
    <property type="match status" value="1"/>
</dbReference>
<dbReference type="EC" id="5.3.1.1" evidence="14"/>
<evidence type="ECO:0000256" key="7">
    <source>
        <dbReference type="ARBA" id="ARBA00022679"/>
    </source>
</evidence>
<organism evidence="15 16">
    <name type="scientific">Amygdalobacter nucleatus</name>
    <dbReference type="NCBI Taxonomy" id="3029274"/>
    <lineage>
        <taxon>Bacteria</taxon>
        <taxon>Bacillati</taxon>
        <taxon>Bacillota</taxon>
        <taxon>Clostridia</taxon>
        <taxon>Eubacteriales</taxon>
        <taxon>Oscillospiraceae</taxon>
        <taxon>Amygdalobacter</taxon>
    </lineage>
</organism>
<dbReference type="PATRIC" id="fig|1497955.3.peg.1157"/>
<sequence length="684" mass="73164">MIKGYKIRMLFVLSNFCDRLWTGKYLNYIKRRLHMARMQKKNIADICVKGKKVLVRVDFNVPQDKKTGEITDDKRIKAALPTIKALLENGAALILTSHLGRPKGVDPKFSLAPVAERLSSLLGQEVIMAKDTLGEDAKAKAANLQPGQILLLENIRFDGKEKKNDPAFARELASLADIYVNDAFGSAHRAHASTAGVANYLPAVSGFLIQKELEVMGKALDDPKRPFVAILGGAKVSDKIGVIQNLISKVDTLIIGGGMAYTFAVAKGGKVGKSLLEKDKVELAKSILEAAEAKGVKLLLPVDTMAGYDFAADTESKVVDTLNIPDDMEGLDIGPETIKQFCAAVQGAKTVVWNGPMGVFEFQRFAVGTQSVAKAVAESGAVSIIGGGDSAAAIEKLGFADKVTHISTGGGASLEFLEGKTLPGVACLLNKDDRTIMAAGNWKMNQGVPKQAEKLITDLKAELGEDANTEVVLGTPFTALDKAIELTAGTDIRVAAQNCHFADKGAYTGEISPEFLARMGVKYVILGHSERRAYFNETDELINQKIKAARHWGLRPIICVGETLEEREADKTFTKISGQVKAALAGITATELGFITIAYEPIWAIGTGKTATDEQAEEVCAFIRKEIAKLYSEEVSEKVRILYGGSVNAANAKGLFAQADIDGGLVGGASLKAADFATIAKSAK</sequence>
<feature type="binding site" evidence="13">
    <location>
        <position position="189"/>
    </location>
    <ligand>
        <name>substrate</name>
    </ligand>
</feature>
<evidence type="ECO:0000256" key="4">
    <source>
        <dbReference type="ARBA" id="ARBA00008982"/>
    </source>
</evidence>
<dbReference type="FunFam" id="3.20.20.70:FF:000016">
    <property type="entry name" value="Triosephosphate isomerase"/>
    <property type="match status" value="1"/>
</dbReference>
<name>A0A133Y7K1_9FIRM</name>